<evidence type="ECO:0000256" key="2">
    <source>
        <dbReference type="SAM" id="Coils"/>
    </source>
</evidence>
<keyword evidence="3" id="KW-0472">Membrane</keyword>
<keyword evidence="2" id="KW-0175">Coiled coil</keyword>
<evidence type="ECO:0000313" key="5">
    <source>
        <dbReference type="RefSeq" id="XP_019481097.1"/>
    </source>
</evidence>
<dbReference type="PANTHER" id="PTHR14096">
    <property type="entry name" value="APOLIPOPROTEIN L"/>
    <property type="match status" value="1"/>
</dbReference>
<protein>
    <submittedName>
        <fullName evidence="5">Apolipoprotein L5-like</fullName>
    </submittedName>
</protein>
<evidence type="ECO:0000313" key="4">
    <source>
        <dbReference type="Proteomes" id="UP000694851"/>
    </source>
</evidence>
<dbReference type="PANTHER" id="PTHR14096:SF6">
    <property type="entry name" value="APOLIPOPROTEIN L5"/>
    <property type="match status" value="1"/>
</dbReference>
<feature type="transmembrane region" description="Helical" evidence="3">
    <location>
        <begin position="78"/>
        <end position="100"/>
    </location>
</feature>
<name>A0A8B7PZL7_HIPAR</name>
<dbReference type="Pfam" id="PF05461">
    <property type="entry name" value="ApoL"/>
    <property type="match status" value="1"/>
</dbReference>
<accession>A0A8B7PZL7</accession>
<dbReference type="GeneID" id="109372392"/>
<dbReference type="RefSeq" id="XP_019481097.1">
    <property type="nucleotide sequence ID" value="XM_019625552.1"/>
</dbReference>
<keyword evidence="3" id="KW-1133">Transmembrane helix</keyword>
<dbReference type="InterPro" id="IPR008405">
    <property type="entry name" value="ApoL"/>
</dbReference>
<sequence length="293" mass="31563">MATAPTGTSSGMTLDDTLFEELMELAEEFTLDRNLSEDELVLLRYPLQKYKLEKIIEELNTIADQVDATHKKLTKTSLVASSSGAVSAAMTILGVALAPVTGGGSLMLSAAGQGLGVAAAVTNIFINVLENRSDSAARDRAGRLVAIPTTLESKDIGGAAGVCVQKCVGVVRSIRQLHAYKTAQANCGFMAKVRNFVTTGRVPFWRAREVQRAVEGPALTVTSGARMMGVAGAGYFLVQDVKSFLQNYKHLEEGARAETAEELRTLVQELEEELSWLTERYELAVNRHLQAGL</sequence>
<dbReference type="GO" id="GO:0006869">
    <property type="term" value="P:lipid transport"/>
    <property type="evidence" value="ECO:0007669"/>
    <property type="project" value="InterPro"/>
</dbReference>
<dbReference type="GO" id="GO:0016020">
    <property type="term" value="C:membrane"/>
    <property type="evidence" value="ECO:0007669"/>
    <property type="project" value="TreeGrafter"/>
</dbReference>
<dbReference type="Proteomes" id="UP000694851">
    <property type="component" value="Unplaced"/>
</dbReference>
<evidence type="ECO:0000256" key="3">
    <source>
        <dbReference type="SAM" id="Phobius"/>
    </source>
</evidence>
<dbReference type="AlphaFoldDB" id="A0A8B7PZL7"/>
<organism evidence="4 5">
    <name type="scientific">Hipposideros armiger</name>
    <name type="common">Great Himalayan leaf-nosed bat</name>
    <dbReference type="NCBI Taxonomy" id="186990"/>
    <lineage>
        <taxon>Eukaryota</taxon>
        <taxon>Metazoa</taxon>
        <taxon>Chordata</taxon>
        <taxon>Craniata</taxon>
        <taxon>Vertebrata</taxon>
        <taxon>Euteleostomi</taxon>
        <taxon>Mammalia</taxon>
        <taxon>Eutheria</taxon>
        <taxon>Laurasiatheria</taxon>
        <taxon>Chiroptera</taxon>
        <taxon>Yinpterochiroptera</taxon>
        <taxon>Rhinolophoidea</taxon>
        <taxon>Hipposideridae</taxon>
        <taxon>Hipposideros</taxon>
    </lineage>
</organism>
<dbReference type="GO" id="GO:0042157">
    <property type="term" value="P:lipoprotein metabolic process"/>
    <property type="evidence" value="ECO:0007669"/>
    <property type="project" value="InterPro"/>
</dbReference>
<feature type="transmembrane region" description="Helical" evidence="3">
    <location>
        <begin position="106"/>
        <end position="129"/>
    </location>
</feature>
<reference evidence="5" key="1">
    <citation type="submission" date="2025-08" db="UniProtKB">
        <authorList>
            <consortium name="RefSeq"/>
        </authorList>
    </citation>
    <scope>IDENTIFICATION</scope>
    <source>
        <tissue evidence="5">Muscle</tissue>
    </source>
</reference>
<keyword evidence="3" id="KW-0812">Transmembrane</keyword>
<comment type="similarity">
    <text evidence="1">Belongs to the apolipoprotein L family.</text>
</comment>
<gene>
    <name evidence="5" type="primary">LOC109372392</name>
</gene>
<dbReference type="GO" id="GO:0005576">
    <property type="term" value="C:extracellular region"/>
    <property type="evidence" value="ECO:0007669"/>
    <property type="project" value="InterPro"/>
</dbReference>
<dbReference type="GO" id="GO:0008289">
    <property type="term" value="F:lipid binding"/>
    <property type="evidence" value="ECO:0007669"/>
    <property type="project" value="InterPro"/>
</dbReference>
<evidence type="ECO:0000256" key="1">
    <source>
        <dbReference type="ARBA" id="ARBA00010090"/>
    </source>
</evidence>
<dbReference type="OrthoDB" id="6363454at2759"/>
<keyword evidence="4" id="KW-1185">Reference proteome</keyword>
<proteinExistence type="inferred from homology"/>
<dbReference type="KEGG" id="hai:109372392"/>
<feature type="coiled-coil region" evidence="2">
    <location>
        <begin position="260"/>
        <end position="287"/>
    </location>
</feature>